<evidence type="ECO:0000256" key="1">
    <source>
        <dbReference type="SAM" id="MobiDB-lite"/>
    </source>
</evidence>
<dbReference type="GO" id="GO:0005525">
    <property type="term" value="F:GTP binding"/>
    <property type="evidence" value="ECO:0007669"/>
    <property type="project" value="InterPro"/>
</dbReference>
<evidence type="ECO:0000259" key="2">
    <source>
        <dbReference type="Pfam" id="PF01926"/>
    </source>
</evidence>
<dbReference type="GO" id="GO:0005737">
    <property type="term" value="C:cytoplasm"/>
    <property type="evidence" value="ECO:0007669"/>
    <property type="project" value="TreeGrafter"/>
</dbReference>
<dbReference type="InterPro" id="IPR027417">
    <property type="entry name" value="P-loop_NTPase"/>
</dbReference>
<dbReference type="SUPFAM" id="SSF52540">
    <property type="entry name" value="P-loop containing nucleoside triphosphate hydrolases"/>
    <property type="match status" value="1"/>
</dbReference>
<reference evidence="4" key="1">
    <citation type="journal article" date="2014" name="Proc. Natl. Acad. Sci. U.S.A.">
        <title>Extensive sampling of basidiomycete genomes demonstrates inadequacy of the white-rot/brown-rot paradigm for wood decay fungi.</title>
        <authorList>
            <person name="Riley R."/>
            <person name="Salamov A.A."/>
            <person name="Brown D.W."/>
            <person name="Nagy L.G."/>
            <person name="Floudas D."/>
            <person name="Held B.W."/>
            <person name="Levasseur A."/>
            <person name="Lombard V."/>
            <person name="Morin E."/>
            <person name="Otillar R."/>
            <person name="Lindquist E.A."/>
            <person name="Sun H."/>
            <person name="LaButti K.M."/>
            <person name="Schmutz J."/>
            <person name="Jabbour D."/>
            <person name="Luo H."/>
            <person name="Baker S.E."/>
            <person name="Pisabarro A.G."/>
            <person name="Walton J.D."/>
            <person name="Blanchette R.A."/>
            <person name="Henrissat B."/>
            <person name="Martin F."/>
            <person name="Cullen D."/>
            <person name="Hibbett D.S."/>
            <person name="Grigoriev I.V."/>
        </authorList>
    </citation>
    <scope>NUCLEOTIDE SEQUENCE [LARGE SCALE GENOMIC DNA]</scope>
    <source>
        <strain evidence="4">MUCL 33604</strain>
    </source>
</reference>
<dbReference type="GO" id="GO:0002098">
    <property type="term" value="P:tRNA wobble uridine modification"/>
    <property type="evidence" value="ECO:0007669"/>
    <property type="project" value="TreeGrafter"/>
</dbReference>
<name>A0A067PQ49_9AGAM</name>
<dbReference type="PANTHER" id="PTHR42714">
    <property type="entry name" value="TRNA MODIFICATION GTPASE GTPBP3"/>
    <property type="match status" value="1"/>
</dbReference>
<dbReference type="AlphaFoldDB" id="A0A067PQ49"/>
<dbReference type="Pfam" id="PF01926">
    <property type="entry name" value="MMR_HSR1"/>
    <property type="match status" value="1"/>
</dbReference>
<organism evidence="3 4">
    <name type="scientific">Jaapia argillacea MUCL 33604</name>
    <dbReference type="NCBI Taxonomy" id="933084"/>
    <lineage>
        <taxon>Eukaryota</taxon>
        <taxon>Fungi</taxon>
        <taxon>Dikarya</taxon>
        <taxon>Basidiomycota</taxon>
        <taxon>Agaricomycotina</taxon>
        <taxon>Agaricomycetes</taxon>
        <taxon>Agaricomycetidae</taxon>
        <taxon>Jaapiales</taxon>
        <taxon>Jaapiaceae</taxon>
        <taxon>Jaapia</taxon>
    </lineage>
</organism>
<sequence length="322" mass="36622">MLRKRWPKGGDSAKPRPCKASSRAHLDDIDDFSTEDIVIAVMGPTGSGKSTFVNHITGEEAKVGHSFHSCTSEVQIYKLQSPNGTYDLVFVDTPGFDDTQKSDTVILTLISDWLNKTYKNKILLSGIIYFHRISDNRMAGTTLKNLGLFQKLCGENTLENVILTTTMWDKVDELTASSREEVLVSTQWRYMLSKKSRTSRFLNTRESAWAVIDPILLSAHQKRALLLQTEMGELQRTLPETSAGYALFNNMNELLKKQQHVLRMLRRCREEMIKSTDSDALETLTAEYNRLRQEVGGTMEELEALRVPFGKRLLLKLRRFGP</sequence>
<feature type="region of interest" description="Disordered" evidence="1">
    <location>
        <begin position="1"/>
        <end position="20"/>
    </location>
</feature>
<dbReference type="InterPro" id="IPR006073">
    <property type="entry name" value="GTP-bd"/>
</dbReference>
<gene>
    <name evidence="3" type="ORF">JAAARDRAFT_434552</name>
</gene>
<dbReference type="Gene3D" id="3.40.50.300">
    <property type="entry name" value="P-loop containing nucleotide triphosphate hydrolases"/>
    <property type="match status" value="1"/>
</dbReference>
<keyword evidence="4" id="KW-1185">Reference proteome</keyword>
<dbReference type="EMBL" id="KL197734">
    <property type="protein sequence ID" value="KDQ53417.1"/>
    <property type="molecule type" value="Genomic_DNA"/>
</dbReference>
<evidence type="ECO:0000313" key="4">
    <source>
        <dbReference type="Proteomes" id="UP000027265"/>
    </source>
</evidence>
<proteinExistence type="predicted"/>
<dbReference type="Proteomes" id="UP000027265">
    <property type="component" value="Unassembled WGS sequence"/>
</dbReference>
<feature type="domain" description="G" evidence="2">
    <location>
        <begin position="39"/>
        <end position="101"/>
    </location>
</feature>
<dbReference type="CDD" id="cd00882">
    <property type="entry name" value="Ras_like_GTPase"/>
    <property type="match status" value="1"/>
</dbReference>
<protein>
    <recommendedName>
        <fullName evidence="2">G domain-containing protein</fullName>
    </recommendedName>
</protein>
<dbReference type="HOGENOM" id="CLU_018003_0_0_1"/>
<dbReference type="InParanoid" id="A0A067PQ49"/>
<dbReference type="OrthoDB" id="8954335at2759"/>
<dbReference type="PANTHER" id="PTHR42714:SF6">
    <property type="entry name" value="TRANSLATION INITIATION FACTOR IF-2"/>
    <property type="match status" value="1"/>
</dbReference>
<accession>A0A067PQ49</accession>
<dbReference type="STRING" id="933084.A0A067PQ49"/>
<dbReference type="GO" id="GO:0030488">
    <property type="term" value="P:tRNA methylation"/>
    <property type="evidence" value="ECO:0007669"/>
    <property type="project" value="TreeGrafter"/>
</dbReference>
<evidence type="ECO:0000313" key="3">
    <source>
        <dbReference type="EMBL" id="KDQ53417.1"/>
    </source>
</evidence>